<sequence length="324" mass="34996">MYIIILEKEVFLVKLRTLLYVVISTFLFSSMEIALKVAGGTFNPIQLNFIRFLFGGLLLLPFTMKTLKKQGRRLKGRDIAAFSMTGFSCVLVSMTLYQLAIQLSLPATIAILLSANPAFGMLIGLVLLKEKMSRTNTLAVILTLAGLLIIINPFNLTNPLGITLGLLSSITFAIYGILTRLSSNKLGFGGMTMTCFSFIAGAIELAIFMAITHIPVVSRAFSGLEGFSDIPFFQGITLSNILLLAYISFLVTGVGFGLYFVVMGEAGVPIASLIFFIKPALAPILSLLILGDPIHLNTIVGIIIILIGSVVTLVGEKIAMRMSK</sequence>
<dbReference type="EMBL" id="JAWJAV010000005">
    <property type="protein sequence ID" value="MDV2621747.1"/>
    <property type="molecule type" value="Genomic_DNA"/>
</dbReference>
<dbReference type="InterPro" id="IPR000620">
    <property type="entry name" value="EamA_dom"/>
</dbReference>
<evidence type="ECO:0000313" key="5">
    <source>
        <dbReference type="EMBL" id="MDV2621747.1"/>
    </source>
</evidence>
<name>A0AAW8YJK3_PEDAC</name>
<feature type="transmembrane region" description="Helical" evidence="3">
    <location>
        <begin position="296"/>
        <end position="315"/>
    </location>
</feature>
<keyword evidence="3" id="KW-0812">Transmembrane</keyword>
<feature type="transmembrane region" description="Helical" evidence="3">
    <location>
        <begin position="79"/>
        <end position="101"/>
    </location>
</feature>
<dbReference type="GO" id="GO:0016020">
    <property type="term" value="C:membrane"/>
    <property type="evidence" value="ECO:0007669"/>
    <property type="project" value="InterPro"/>
</dbReference>
<reference evidence="5" key="2">
    <citation type="submission" date="2023-10" db="EMBL/GenBank/DDBJ databases">
        <authorList>
            <person name="Khurajog B."/>
        </authorList>
    </citation>
    <scope>NUCLEOTIDE SEQUENCE</scope>
    <source>
        <strain evidence="5">BF9</strain>
    </source>
</reference>
<feature type="transmembrane region" description="Helical" evidence="3">
    <location>
        <begin position="268"/>
        <end position="290"/>
    </location>
</feature>
<dbReference type="InterPro" id="IPR037185">
    <property type="entry name" value="EmrE-like"/>
</dbReference>
<comment type="subcellular location">
    <subcellularLocation>
        <location evidence="1">Endomembrane system</location>
        <topology evidence="1">Multi-pass membrane protein</topology>
    </subcellularLocation>
</comment>
<feature type="transmembrane region" description="Helical" evidence="3">
    <location>
        <begin position="135"/>
        <end position="154"/>
    </location>
</feature>
<evidence type="ECO:0000313" key="6">
    <source>
        <dbReference type="Proteomes" id="UP001280897"/>
    </source>
</evidence>
<protein>
    <submittedName>
        <fullName evidence="5">DMT family transporter</fullName>
    </submittedName>
</protein>
<reference evidence="5" key="1">
    <citation type="journal article" date="2023" name="PeerJ">
        <title>Selection and evaluation of lactic acid bacteria from chicken feces in Thailand as potential probiotics.</title>
        <authorList>
            <person name="Khurajog B."/>
            <person name="Disastra Y."/>
            <person name="Lawwyne L.D."/>
            <person name="Sirichokchatchawan W."/>
            <person name="Niyomtham W."/>
            <person name="Yindee J."/>
            <person name="Hampson D.J."/>
            <person name="Prapasarakul N."/>
        </authorList>
    </citation>
    <scope>NUCLEOTIDE SEQUENCE</scope>
    <source>
        <strain evidence="5">BF9</strain>
    </source>
</reference>
<dbReference type="Proteomes" id="UP001280897">
    <property type="component" value="Unassembled WGS sequence"/>
</dbReference>
<evidence type="ECO:0000256" key="1">
    <source>
        <dbReference type="ARBA" id="ARBA00004127"/>
    </source>
</evidence>
<dbReference type="AlphaFoldDB" id="A0AAW8YJK3"/>
<feature type="transmembrane region" description="Helical" evidence="3">
    <location>
        <begin position="18"/>
        <end position="37"/>
    </location>
</feature>
<accession>A0AAW8YJK3</accession>
<comment type="similarity">
    <text evidence="2">Belongs to the EamA transporter family.</text>
</comment>
<proteinExistence type="inferred from homology"/>
<gene>
    <name evidence="5" type="ORF">R0G89_08405</name>
</gene>
<evidence type="ECO:0000259" key="4">
    <source>
        <dbReference type="Pfam" id="PF00892"/>
    </source>
</evidence>
<feature type="transmembrane region" description="Helical" evidence="3">
    <location>
        <begin position="107"/>
        <end position="128"/>
    </location>
</feature>
<evidence type="ECO:0000256" key="3">
    <source>
        <dbReference type="SAM" id="Phobius"/>
    </source>
</evidence>
<feature type="transmembrane region" description="Helical" evidence="3">
    <location>
        <begin position="49"/>
        <end position="67"/>
    </location>
</feature>
<feature type="transmembrane region" description="Helical" evidence="3">
    <location>
        <begin position="190"/>
        <end position="216"/>
    </location>
</feature>
<feature type="transmembrane region" description="Helical" evidence="3">
    <location>
        <begin position="160"/>
        <end position="178"/>
    </location>
</feature>
<organism evidence="5 6">
    <name type="scientific">Pediococcus acidilactici</name>
    <dbReference type="NCBI Taxonomy" id="1254"/>
    <lineage>
        <taxon>Bacteria</taxon>
        <taxon>Bacillati</taxon>
        <taxon>Bacillota</taxon>
        <taxon>Bacilli</taxon>
        <taxon>Lactobacillales</taxon>
        <taxon>Lactobacillaceae</taxon>
        <taxon>Pediococcus</taxon>
        <taxon>Pediococcus acidilactici group</taxon>
    </lineage>
</organism>
<dbReference type="RefSeq" id="WP_036685420.1">
    <property type="nucleotide sequence ID" value="NZ_CP066046.1"/>
</dbReference>
<dbReference type="SUPFAM" id="SSF103481">
    <property type="entry name" value="Multidrug resistance efflux transporter EmrE"/>
    <property type="match status" value="2"/>
</dbReference>
<dbReference type="Pfam" id="PF00892">
    <property type="entry name" value="EamA"/>
    <property type="match status" value="2"/>
</dbReference>
<dbReference type="PANTHER" id="PTHR22911">
    <property type="entry name" value="ACYL-MALONYL CONDENSING ENZYME-RELATED"/>
    <property type="match status" value="1"/>
</dbReference>
<keyword evidence="3" id="KW-0472">Membrane</keyword>
<evidence type="ECO:0000256" key="2">
    <source>
        <dbReference type="ARBA" id="ARBA00007362"/>
    </source>
</evidence>
<keyword evidence="3" id="KW-1133">Transmembrane helix</keyword>
<feature type="domain" description="EamA" evidence="4">
    <location>
        <begin position="160"/>
        <end position="313"/>
    </location>
</feature>
<feature type="transmembrane region" description="Helical" evidence="3">
    <location>
        <begin position="236"/>
        <end position="261"/>
    </location>
</feature>
<comment type="caution">
    <text evidence="5">The sequence shown here is derived from an EMBL/GenBank/DDBJ whole genome shotgun (WGS) entry which is preliminary data.</text>
</comment>
<feature type="domain" description="EamA" evidence="4">
    <location>
        <begin position="17"/>
        <end position="151"/>
    </location>
</feature>